<sequence>MAKTTPGEFIRQVRTEASKVVWPTRAETIQTAIMVGIMMLILALFFFGIDTLFQGLVGWLLRLA</sequence>
<dbReference type="Pfam" id="PF00584">
    <property type="entry name" value="SecE"/>
    <property type="match status" value="1"/>
</dbReference>
<dbReference type="EMBL" id="WTYR01000001">
    <property type="protein sequence ID" value="MXP08871.1"/>
    <property type="molecule type" value="Genomic_DNA"/>
</dbReference>
<evidence type="ECO:0000256" key="7">
    <source>
        <dbReference type="ARBA" id="ARBA00023010"/>
    </source>
</evidence>
<dbReference type="InterPro" id="IPR005807">
    <property type="entry name" value="SecE_bac"/>
</dbReference>
<keyword evidence="7 9" id="KW-0811">Translocation</keyword>
<comment type="subcellular location">
    <subcellularLocation>
        <location evidence="9">Cell membrane</location>
        <topology evidence="9">Single-pass membrane protein</topology>
    </subcellularLocation>
    <subcellularLocation>
        <location evidence="1">Membrane</location>
    </subcellularLocation>
</comment>
<dbReference type="PANTHER" id="PTHR33910">
    <property type="entry name" value="PROTEIN TRANSLOCASE SUBUNIT SECE"/>
    <property type="match status" value="1"/>
</dbReference>
<dbReference type="RefSeq" id="WP_160615388.1">
    <property type="nucleotide sequence ID" value="NZ_WTYR01000001.1"/>
</dbReference>
<dbReference type="HAMAP" id="MF_00422">
    <property type="entry name" value="SecE"/>
    <property type="match status" value="1"/>
</dbReference>
<dbReference type="Proteomes" id="UP000429229">
    <property type="component" value="Unassembled WGS sequence"/>
</dbReference>
<keyword evidence="2 9" id="KW-0813">Transport</keyword>
<evidence type="ECO:0000313" key="11">
    <source>
        <dbReference type="Proteomes" id="UP000429229"/>
    </source>
</evidence>
<dbReference type="GO" id="GO:0006605">
    <property type="term" value="P:protein targeting"/>
    <property type="evidence" value="ECO:0007669"/>
    <property type="project" value="UniProtKB-UniRule"/>
</dbReference>
<organism evidence="10 11">
    <name type="scientific">Alteriqipengyuania halimionae</name>
    <dbReference type="NCBI Taxonomy" id="1926630"/>
    <lineage>
        <taxon>Bacteria</taxon>
        <taxon>Pseudomonadati</taxon>
        <taxon>Pseudomonadota</taxon>
        <taxon>Alphaproteobacteria</taxon>
        <taxon>Sphingomonadales</taxon>
        <taxon>Erythrobacteraceae</taxon>
        <taxon>Alteriqipengyuania</taxon>
    </lineage>
</organism>
<dbReference type="NCBIfam" id="TIGR00964">
    <property type="entry name" value="secE_bact"/>
    <property type="match status" value="1"/>
</dbReference>
<protein>
    <recommendedName>
        <fullName evidence="9">Protein translocase subunit SecE</fullName>
    </recommendedName>
</protein>
<comment type="caution">
    <text evidence="10">The sequence shown here is derived from an EMBL/GenBank/DDBJ whole genome shotgun (WGS) entry which is preliminary data.</text>
</comment>
<dbReference type="OrthoDB" id="9812738at2"/>
<evidence type="ECO:0000256" key="1">
    <source>
        <dbReference type="ARBA" id="ARBA00004370"/>
    </source>
</evidence>
<keyword evidence="6 9" id="KW-1133">Transmembrane helix</keyword>
<keyword evidence="4 9" id="KW-0812">Transmembrane</keyword>
<dbReference type="AlphaFoldDB" id="A0A6I4U301"/>
<accession>A0A6I4U301</accession>
<keyword evidence="3 9" id="KW-1003">Cell membrane</keyword>
<evidence type="ECO:0000256" key="9">
    <source>
        <dbReference type="HAMAP-Rule" id="MF_00422"/>
    </source>
</evidence>
<dbReference type="GO" id="GO:0043952">
    <property type="term" value="P:protein transport by the Sec complex"/>
    <property type="evidence" value="ECO:0007669"/>
    <property type="project" value="UniProtKB-UniRule"/>
</dbReference>
<dbReference type="GO" id="GO:0009306">
    <property type="term" value="P:protein secretion"/>
    <property type="evidence" value="ECO:0007669"/>
    <property type="project" value="UniProtKB-UniRule"/>
</dbReference>
<dbReference type="GO" id="GO:0008320">
    <property type="term" value="F:protein transmembrane transporter activity"/>
    <property type="evidence" value="ECO:0007669"/>
    <property type="project" value="UniProtKB-UniRule"/>
</dbReference>
<keyword evidence="5 9" id="KW-0653">Protein transport</keyword>
<dbReference type="GO" id="GO:0005886">
    <property type="term" value="C:plasma membrane"/>
    <property type="evidence" value="ECO:0007669"/>
    <property type="project" value="UniProtKB-SubCell"/>
</dbReference>
<evidence type="ECO:0000256" key="6">
    <source>
        <dbReference type="ARBA" id="ARBA00022989"/>
    </source>
</evidence>
<evidence type="ECO:0000256" key="5">
    <source>
        <dbReference type="ARBA" id="ARBA00022927"/>
    </source>
</evidence>
<comment type="function">
    <text evidence="9">Essential subunit of the Sec protein translocation channel SecYEG. Clamps together the 2 halves of SecY. May contact the channel plug during translocation.</text>
</comment>
<dbReference type="InterPro" id="IPR038379">
    <property type="entry name" value="SecE_sf"/>
</dbReference>
<evidence type="ECO:0000256" key="8">
    <source>
        <dbReference type="ARBA" id="ARBA00023136"/>
    </source>
</evidence>
<gene>
    <name evidence="9 10" type="primary">secE</name>
    <name evidence="10" type="ORF">GRI68_01590</name>
</gene>
<evidence type="ECO:0000313" key="10">
    <source>
        <dbReference type="EMBL" id="MXP08871.1"/>
    </source>
</evidence>
<evidence type="ECO:0000256" key="3">
    <source>
        <dbReference type="ARBA" id="ARBA00022475"/>
    </source>
</evidence>
<proteinExistence type="inferred from homology"/>
<evidence type="ECO:0000256" key="4">
    <source>
        <dbReference type="ARBA" id="ARBA00022692"/>
    </source>
</evidence>
<dbReference type="Gene3D" id="1.20.5.1030">
    <property type="entry name" value="Preprotein translocase secy subunit"/>
    <property type="match status" value="1"/>
</dbReference>
<keyword evidence="11" id="KW-1185">Reference proteome</keyword>
<dbReference type="GO" id="GO:0065002">
    <property type="term" value="P:intracellular protein transmembrane transport"/>
    <property type="evidence" value="ECO:0007669"/>
    <property type="project" value="UniProtKB-UniRule"/>
</dbReference>
<comment type="subunit">
    <text evidence="9">Component of the Sec protein translocase complex. Heterotrimer consisting of SecY, SecE and SecG subunits. The heterotrimers can form oligomers, although 1 heterotrimer is thought to be able to translocate proteins. Interacts with the ribosome. Interacts with SecDF, and other proteins may be involved. Interacts with SecA.</text>
</comment>
<dbReference type="PANTHER" id="PTHR33910:SF1">
    <property type="entry name" value="PROTEIN TRANSLOCASE SUBUNIT SECE"/>
    <property type="match status" value="1"/>
</dbReference>
<dbReference type="PRINTS" id="PR01650">
    <property type="entry name" value="SECETRNLCASE"/>
</dbReference>
<keyword evidence="8 9" id="KW-0472">Membrane</keyword>
<comment type="similarity">
    <text evidence="9">Belongs to the SecE/SEC61-gamma family.</text>
</comment>
<dbReference type="PROSITE" id="PS01067">
    <property type="entry name" value="SECE_SEC61G"/>
    <property type="match status" value="1"/>
</dbReference>
<dbReference type="InterPro" id="IPR001901">
    <property type="entry name" value="Translocase_SecE/Sec61-g"/>
</dbReference>
<name>A0A6I4U301_9SPHN</name>
<reference evidence="10 11" key="1">
    <citation type="submission" date="2019-12" db="EMBL/GenBank/DDBJ databases">
        <title>Genomic-based taxomic classification of the family Erythrobacteraceae.</title>
        <authorList>
            <person name="Xu L."/>
        </authorList>
    </citation>
    <scope>NUCLEOTIDE SEQUENCE [LARGE SCALE GENOMIC DNA]</scope>
    <source>
        <strain evidence="10 11">LMG 29519</strain>
    </source>
</reference>
<feature type="transmembrane region" description="Helical" evidence="9">
    <location>
        <begin position="32"/>
        <end position="61"/>
    </location>
</feature>
<evidence type="ECO:0000256" key="2">
    <source>
        <dbReference type="ARBA" id="ARBA00022448"/>
    </source>
</evidence>